<protein>
    <submittedName>
        <fullName evidence="1">Uncharacterized protein</fullName>
    </submittedName>
</protein>
<proteinExistence type="predicted"/>
<name>A0ABV6JM28_9PROT</name>
<sequence>MVIERGVQIASLDRPVVSVSTEIDAAPPDGGLALGGVHEILAEDVGAATG</sequence>
<keyword evidence="2" id="KW-1185">Reference proteome</keyword>
<dbReference type="Proteomes" id="UP001589865">
    <property type="component" value="Unassembled WGS sequence"/>
</dbReference>
<accession>A0ABV6JM28</accession>
<reference evidence="1 2" key="1">
    <citation type="submission" date="2024-09" db="EMBL/GenBank/DDBJ databases">
        <authorList>
            <person name="Sun Q."/>
            <person name="Mori K."/>
        </authorList>
    </citation>
    <scope>NUCLEOTIDE SEQUENCE [LARGE SCALE GENOMIC DNA]</scope>
    <source>
        <strain evidence="1 2">TBRC 5777</strain>
    </source>
</reference>
<organism evidence="1 2">
    <name type="scientific">Roseomonas elaeocarpi</name>
    <dbReference type="NCBI Taxonomy" id="907779"/>
    <lineage>
        <taxon>Bacteria</taxon>
        <taxon>Pseudomonadati</taxon>
        <taxon>Pseudomonadota</taxon>
        <taxon>Alphaproteobacteria</taxon>
        <taxon>Acetobacterales</taxon>
        <taxon>Roseomonadaceae</taxon>
        <taxon>Roseomonas</taxon>
    </lineage>
</organism>
<comment type="caution">
    <text evidence="1">The sequence shown here is derived from an EMBL/GenBank/DDBJ whole genome shotgun (WGS) entry which is preliminary data.</text>
</comment>
<gene>
    <name evidence="1" type="ORF">ACFFGY_00770</name>
</gene>
<dbReference type="EMBL" id="JBHLUN010000001">
    <property type="protein sequence ID" value="MFC0406759.1"/>
    <property type="molecule type" value="Genomic_DNA"/>
</dbReference>
<evidence type="ECO:0000313" key="1">
    <source>
        <dbReference type="EMBL" id="MFC0406759.1"/>
    </source>
</evidence>
<evidence type="ECO:0000313" key="2">
    <source>
        <dbReference type="Proteomes" id="UP001589865"/>
    </source>
</evidence>